<protein>
    <submittedName>
        <fullName evidence="2">Uncharacterized protein</fullName>
    </submittedName>
</protein>
<evidence type="ECO:0000256" key="1">
    <source>
        <dbReference type="SAM" id="Phobius"/>
    </source>
</evidence>
<keyword evidence="3" id="KW-1185">Reference proteome</keyword>
<reference evidence="2" key="1">
    <citation type="submission" date="2023-07" db="EMBL/GenBank/DDBJ databases">
        <title>Genomic Encyclopedia of Type Strains, Phase IV (KMG-IV): sequencing the most valuable type-strain genomes for metagenomic binning, comparative biology and taxonomic classification.</title>
        <authorList>
            <person name="Goeker M."/>
        </authorList>
    </citation>
    <scope>NUCLEOTIDE SEQUENCE</scope>
    <source>
        <strain evidence="2">DSM 26174</strain>
    </source>
</reference>
<keyword evidence="1" id="KW-0472">Membrane</keyword>
<feature type="transmembrane region" description="Helical" evidence="1">
    <location>
        <begin position="54"/>
        <end position="73"/>
    </location>
</feature>
<keyword evidence="1" id="KW-0812">Transmembrane</keyword>
<dbReference type="EMBL" id="JAVDQD010000002">
    <property type="protein sequence ID" value="MDR6238992.1"/>
    <property type="molecule type" value="Genomic_DNA"/>
</dbReference>
<organism evidence="2 3">
    <name type="scientific">Aureibacter tunicatorum</name>
    <dbReference type="NCBI Taxonomy" id="866807"/>
    <lineage>
        <taxon>Bacteria</taxon>
        <taxon>Pseudomonadati</taxon>
        <taxon>Bacteroidota</taxon>
        <taxon>Cytophagia</taxon>
        <taxon>Cytophagales</taxon>
        <taxon>Persicobacteraceae</taxon>
        <taxon>Aureibacter</taxon>
    </lineage>
</organism>
<accession>A0AAE4BT11</accession>
<proteinExistence type="predicted"/>
<keyword evidence="1" id="KW-1133">Transmembrane helix</keyword>
<dbReference type="RefSeq" id="WP_309938501.1">
    <property type="nucleotide sequence ID" value="NZ_AP025305.1"/>
</dbReference>
<dbReference type="AlphaFoldDB" id="A0AAE4BT11"/>
<sequence length="85" mass="9402">MRKQIVIKLLSLTVIMYLGLMDVAAQCAMCRASVENNVSEGESISLAAKLNLGIMYLFAMPYIIAAVIGYVWYKKAKKNRALKAS</sequence>
<gene>
    <name evidence="2" type="ORF">HNQ88_002029</name>
</gene>
<dbReference type="Proteomes" id="UP001185092">
    <property type="component" value="Unassembled WGS sequence"/>
</dbReference>
<evidence type="ECO:0000313" key="3">
    <source>
        <dbReference type="Proteomes" id="UP001185092"/>
    </source>
</evidence>
<name>A0AAE4BT11_9BACT</name>
<comment type="caution">
    <text evidence="2">The sequence shown here is derived from an EMBL/GenBank/DDBJ whole genome shotgun (WGS) entry which is preliminary data.</text>
</comment>
<evidence type="ECO:0000313" key="2">
    <source>
        <dbReference type="EMBL" id="MDR6238992.1"/>
    </source>
</evidence>